<evidence type="ECO:0000259" key="5">
    <source>
        <dbReference type="PROSITE" id="PS50043"/>
    </source>
</evidence>
<organism evidence="6 7">
    <name type="scientific">Thermospira aquatica</name>
    <dbReference type="NCBI Taxonomy" id="2828656"/>
    <lineage>
        <taxon>Bacteria</taxon>
        <taxon>Pseudomonadati</taxon>
        <taxon>Spirochaetota</taxon>
        <taxon>Spirochaetia</taxon>
        <taxon>Brevinematales</taxon>
        <taxon>Thermospiraceae</taxon>
        <taxon>Thermospira</taxon>
    </lineage>
</organism>
<dbReference type="GO" id="GO:0006355">
    <property type="term" value="P:regulation of DNA-templated transcription"/>
    <property type="evidence" value="ECO:0007669"/>
    <property type="project" value="InterPro"/>
</dbReference>
<dbReference type="Proteomes" id="UP001056539">
    <property type="component" value="Chromosome"/>
</dbReference>
<dbReference type="PANTHER" id="PTHR44688">
    <property type="entry name" value="DNA-BINDING TRANSCRIPTIONAL ACTIVATOR DEVR_DOSR"/>
    <property type="match status" value="1"/>
</dbReference>
<keyword evidence="4" id="KW-0812">Transmembrane</keyword>
<dbReference type="EMBL" id="CP073355">
    <property type="protein sequence ID" value="URA09434.1"/>
    <property type="molecule type" value="Genomic_DNA"/>
</dbReference>
<evidence type="ECO:0000313" key="7">
    <source>
        <dbReference type="Proteomes" id="UP001056539"/>
    </source>
</evidence>
<dbReference type="Gene3D" id="1.10.10.10">
    <property type="entry name" value="Winged helix-like DNA-binding domain superfamily/Winged helix DNA-binding domain"/>
    <property type="match status" value="1"/>
</dbReference>
<dbReference type="PANTHER" id="PTHR44688:SF16">
    <property type="entry name" value="DNA-BINDING TRANSCRIPTIONAL ACTIVATOR DEVR_DOSR"/>
    <property type="match status" value="1"/>
</dbReference>
<dbReference type="SUPFAM" id="SSF46894">
    <property type="entry name" value="C-terminal effector domain of the bipartite response regulators"/>
    <property type="match status" value="1"/>
</dbReference>
<dbReference type="GO" id="GO:0003677">
    <property type="term" value="F:DNA binding"/>
    <property type="evidence" value="ECO:0007669"/>
    <property type="project" value="UniProtKB-KW"/>
</dbReference>
<proteinExistence type="predicted"/>
<sequence length="315" mass="37537">MKHFLLIYYALATFSGIIGFTLIILMIAQNLRKLALVYATFISAFSLLILNILLQYYGYFILNQPETPSKLWIMTLIIFVSKNLFFLGFGFTMFFLFKNEKLGKFLSFLEFTATFLGIVFSLWLFSQGFTDKNLKLLLFFDQWIWGSALVVFLSTTLFFLWLKKLPDLTHILASHIRHLLILTTFFLPLFLVDNLWELFQVQWKILPRCFNFSPLYYTLWNFMTFAAMIQFLIERKLWLNELIYPIPEKWEGIHLSKREREIISLLIQGYDNPIIASKLYITEHTVRNYISRLYEKTETSNRIQLIQKFSFLLQK</sequence>
<keyword evidence="7" id="KW-1185">Reference proteome</keyword>
<accession>A0AAX3BB20</accession>
<keyword evidence="2" id="KW-0238">DNA-binding</keyword>
<reference evidence="6" key="2">
    <citation type="submission" date="2022-06" db="EMBL/GenBank/DDBJ databases">
        <title>Thermospira aquatica gen. nov., sp. nov.</title>
        <authorList>
            <person name="Ben Ali Gam Z."/>
            <person name="Labat M."/>
        </authorList>
    </citation>
    <scope>NUCLEOTIDE SEQUENCE</scope>
    <source>
        <strain evidence="6">F1F22</strain>
    </source>
</reference>
<feature type="transmembrane region" description="Helical" evidence="4">
    <location>
        <begin position="71"/>
        <end position="96"/>
    </location>
</feature>
<dbReference type="PROSITE" id="PS00622">
    <property type="entry name" value="HTH_LUXR_1"/>
    <property type="match status" value="1"/>
</dbReference>
<feature type="transmembrane region" description="Helical" evidence="4">
    <location>
        <begin position="215"/>
        <end position="233"/>
    </location>
</feature>
<evidence type="ECO:0000256" key="4">
    <source>
        <dbReference type="SAM" id="Phobius"/>
    </source>
</evidence>
<feature type="domain" description="HTH luxR-type" evidence="5">
    <location>
        <begin position="248"/>
        <end position="313"/>
    </location>
</feature>
<dbReference type="CDD" id="cd06170">
    <property type="entry name" value="LuxR_C_like"/>
    <property type="match status" value="1"/>
</dbReference>
<evidence type="ECO:0000313" key="6">
    <source>
        <dbReference type="EMBL" id="URA09434.1"/>
    </source>
</evidence>
<dbReference type="InterPro" id="IPR016032">
    <property type="entry name" value="Sig_transdc_resp-reg_C-effctor"/>
</dbReference>
<keyword evidence="4" id="KW-0472">Membrane</keyword>
<dbReference type="InterPro" id="IPR000792">
    <property type="entry name" value="Tscrpt_reg_LuxR_C"/>
</dbReference>
<gene>
    <name evidence="6" type="ORF">KDW03_08025</name>
</gene>
<feature type="transmembrane region" description="Helical" evidence="4">
    <location>
        <begin position="174"/>
        <end position="195"/>
    </location>
</feature>
<feature type="transmembrane region" description="Helical" evidence="4">
    <location>
        <begin position="35"/>
        <end position="59"/>
    </location>
</feature>
<dbReference type="InterPro" id="IPR036388">
    <property type="entry name" value="WH-like_DNA-bd_sf"/>
</dbReference>
<dbReference type="PRINTS" id="PR00038">
    <property type="entry name" value="HTHLUXR"/>
</dbReference>
<name>A0AAX3BB20_9SPIR</name>
<keyword evidence="4" id="KW-1133">Transmembrane helix</keyword>
<dbReference type="SMART" id="SM00421">
    <property type="entry name" value="HTH_LUXR"/>
    <property type="match status" value="1"/>
</dbReference>
<dbReference type="KEGG" id="taqu:KDW03_08025"/>
<feature type="transmembrane region" description="Helical" evidence="4">
    <location>
        <begin position="108"/>
        <end position="130"/>
    </location>
</feature>
<feature type="transmembrane region" description="Helical" evidence="4">
    <location>
        <begin position="6"/>
        <end position="28"/>
    </location>
</feature>
<evidence type="ECO:0000256" key="3">
    <source>
        <dbReference type="ARBA" id="ARBA00023163"/>
    </source>
</evidence>
<keyword evidence="3" id="KW-0804">Transcription</keyword>
<dbReference type="Pfam" id="PF00196">
    <property type="entry name" value="GerE"/>
    <property type="match status" value="1"/>
</dbReference>
<dbReference type="RefSeq" id="WP_271434564.1">
    <property type="nucleotide sequence ID" value="NZ_CP073355.1"/>
</dbReference>
<dbReference type="PROSITE" id="PS50043">
    <property type="entry name" value="HTH_LUXR_2"/>
    <property type="match status" value="1"/>
</dbReference>
<reference evidence="6" key="1">
    <citation type="submission" date="2021-04" db="EMBL/GenBank/DDBJ databases">
        <authorList>
            <person name="Postec A."/>
        </authorList>
    </citation>
    <scope>NUCLEOTIDE SEQUENCE</scope>
    <source>
        <strain evidence="6">F1F22</strain>
    </source>
</reference>
<protein>
    <submittedName>
        <fullName evidence="6">Helix-turn-helix transcriptional regulator</fullName>
    </submittedName>
</protein>
<dbReference type="AlphaFoldDB" id="A0AAX3BB20"/>
<feature type="transmembrane region" description="Helical" evidence="4">
    <location>
        <begin position="142"/>
        <end position="162"/>
    </location>
</feature>
<evidence type="ECO:0000256" key="2">
    <source>
        <dbReference type="ARBA" id="ARBA00023125"/>
    </source>
</evidence>
<keyword evidence="1" id="KW-0805">Transcription regulation</keyword>
<evidence type="ECO:0000256" key="1">
    <source>
        <dbReference type="ARBA" id="ARBA00023015"/>
    </source>
</evidence>